<proteinExistence type="predicted"/>
<name>A0A917B0K2_9MICO</name>
<keyword evidence="2" id="KW-1185">Reference proteome</keyword>
<evidence type="ECO:0000313" key="1">
    <source>
        <dbReference type="EMBL" id="GGF11467.1"/>
    </source>
</evidence>
<dbReference type="AlphaFoldDB" id="A0A917B0K2"/>
<dbReference type="RefSeq" id="WP_188672207.1">
    <property type="nucleotide sequence ID" value="NZ_BMGP01000001.1"/>
</dbReference>
<gene>
    <name evidence="1" type="ORF">GCM10011399_01650</name>
</gene>
<evidence type="ECO:0000313" key="2">
    <source>
        <dbReference type="Proteomes" id="UP000598775"/>
    </source>
</evidence>
<sequence>MTSSPTQIPAPGADPAAARANVVLACQAWQTSLSQDSSTFPATQAQALTIAQSAAAADAQWQPVVVTMQLLISLIPDTSAEGVAQGQKAFTGLGTECGAVGVVVNAG</sequence>
<reference evidence="1 2" key="1">
    <citation type="journal article" date="2014" name="Int. J. Syst. Evol. Microbiol.">
        <title>Complete genome sequence of Corynebacterium casei LMG S-19264T (=DSM 44701T), isolated from a smear-ripened cheese.</title>
        <authorList>
            <consortium name="US DOE Joint Genome Institute (JGI-PGF)"/>
            <person name="Walter F."/>
            <person name="Albersmeier A."/>
            <person name="Kalinowski J."/>
            <person name="Ruckert C."/>
        </authorList>
    </citation>
    <scope>NUCLEOTIDE SEQUENCE [LARGE SCALE GENOMIC DNA]</scope>
    <source>
        <strain evidence="1 2">CGMCC 1.12976</strain>
    </source>
</reference>
<comment type="caution">
    <text evidence="1">The sequence shown here is derived from an EMBL/GenBank/DDBJ whole genome shotgun (WGS) entry which is preliminary data.</text>
</comment>
<organism evidence="1 2">
    <name type="scientific">Subtercola lobariae</name>
    <dbReference type="NCBI Taxonomy" id="1588641"/>
    <lineage>
        <taxon>Bacteria</taxon>
        <taxon>Bacillati</taxon>
        <taxon>Actinomycetota</taxon>
        <taxon>Actinomycetes</taxon>
        <taxon>Micrococcales</taxon>
        <taxon>Microbacteriaceae</taxon>
        <taxon>Subtercola</taxon>
    </lineage>
</organism>
<dbReference type="EMBL" id="BMGP01000001">
    <property type="protein sequence ID" value="GGF11467.1"/>
    <property type="molecule type" value="Genomic_DNA"/>
</dbReference>
<accession>A0A917B0K2</accession>
<dbReference type="Proteomes" id="UP000598775">
    <property type="component" value="Unassembled WGS sequence"/>
</dbReference>
<protein>
    <submittedName>
        <fullName evidence="1">Uncharacterized protein</fullName>
    </submittedName>
</protein>